<proteinExistence type="predicted"/>
<dbReference type="Gene3D" id="3.40.190.10">
    <property type="entry name" value="Periplasmic binding protein-like II"/>
    <property type="match status" value="1"/>
</dbReference>
<keyword evidence="8" id="KW-1185">Reference proteome</keyword>
<evidence type="ECO:0000256" key="3">
    <source>
        <dbReference type="ARBA" id="ARBA00022475"/>
    </source>
</evidence>
<dbReference type="RefSeq" id="WP_200256246.1">
    <property type="nucleotide sequence ID" value="NZ_NRSH01000009.1"/>
</dbReference>
<keyword evidence="2" id="KW-0813">Transport</keyword>
<feature type="domain" description="ABC-type glycine betaine transport system substrate-binding" evidence="6">
    <location>
        <begin position="27"/>
        <end position="273"/>
    </location>
</feature>
<dbReference type="Proteomes" id="UP000738126">
    <property type="component" value="Unassembled WGS sequence"/>
</dbReference>
<dbReference type="PANTHER" id="PTHR47737">
    <property type="entry name" value="GLYCINE BETAINE/PROLINE BETAINE TRANSPORT SYSTEM PERMEASE PROTEIN PROW"/>
    <property type="match status" value="1"/>
</dbReference>
<evidence type="ECO:0000256" key="4">
    <source>
        <dbReference type="ARBA" id="ARBA00023136"/>
    </source>
</evidence>
<evidence type="ECO:0000313" key="7">
    <source>
        <dbReference type="EMBL" id="MBK1725770.1"/>
    </source>
</evidence>
<protein>
    <submittedName>
        <fullName evidence="7">Glycine/betaine ABC transporter substrate-binding protein</fullName>
    </submittedName>
</protein>
<evidence type="ECO:0000256" key="2">
    <source>
        <dbReference type="ARBA" id="ARBA00022448"/>
    </source>
</evidence>
<evidence type="ECO:0000259" key="6">
    <source>
        <dbReference type="Pfam" id="PF04069"/>
    </source>
</evidence>
<dbReference type="Pfam" id="PF04069">
    <property type="entry name" value="OpuAC"/>
    <property type="match status" value="1"/>
</dbReference>
<feature type="signal peptide" evidence="5">
    <location>
        <begin position="1"/>
        <end position="24"/>
    </location>
</feature>
<comment type="caution">
    <text evidence="7">The sequence shown here is derived from an EMBL/GenBank/DDBJ whole genome shotgun (WGS) entry which is preliminary data.</text>
</comment>
<comment type="subcellular location">
    <subcellularLocation>
        <location evidence="1">Cell membrane</location>
    </subcellularLocation>
</comment>
<dbReference type="InterPro" id="IPR007210">
    <property type="entry name" value="ABC_Gly_betaine_transp_sub-bd"/>
</dbReference>
<reference evidence="7 8" key="1">
    <citation type="journal article" date="2020" name="Microorganisms">
        <title>Osmotic Adaptation and Compatible Solute Biosynthesis of Phototrophic Bacteria as Revealed from Genome Analyses.</title>
        <authorList>
            <person name="Imhoff J.F."/>
            <person name="Rahn T."/>
            <person name="Kunzel S."/>
            <person name="Keller A."/>
            <person name="Neulinger S.C."/>
        </authorList>
    </citation>
    <scope>NUCLEOTIDE SEQUENCE [LARGE SCALE GENOMIC DNA]</scope>
    <source>
        <strain evidence="7 8">DSM 15116</strain>
    </source>
</reference>
<gene>
    <name evidence="7" type="ORF">CKO13_01775</name>
</gene>
<evidence type="ECO:0000313" key="8">
    <source>
        <dbReference type="Proteomes" id="UP000738126"/>
    </source>
</evidence>
<dbReference type="EMBL" id="NRSH01000009">
    <property type="protein sequence ID" value="MBK1725770.1"/>
    <property type="molecule type" value="Genomic_DNA"/>
</dbReference>
<evidence type="ECO:0000256" key="5">
    <source>
        <dbReference type="SAM" id="SignalP"/>
    </source>
</evidence>
<sequence>MNRKLITASAVATLTVGAVSSAQAADELRVGWVAWADAEFMTKLAEDVITENFDTEVELIQTGAAPQYTGLANGDIDLILDSWQPVTHEDYIDEYGDEIVDLGVLYGGAKLGWIVPEQTYNNGLQSIEDLKKEKWQDELRGQIQGIDPGAGITRLSHQAIEDYELDYNLIEASGAAMTAALDRAVSRGNPIVVTGWSPHWKFGAYDLKYLEDPKGTLGGAESIHAMARQGFKEDFPQIAKLAGCINVDIETLNKYMYLGREESTEDAIQQFLEDESDLVDEWVQCARN</sequence>
<keyword evidence="4" id="KW-0472">Membrane</keyword>
<dbReference type="CDD" id="cd13639">
    <property type="entry name" value="PBP2_OpuAC_like"/>
    <property type="match status" value="1"/>
</dbReference>
<feature type="chain" id="PRO_5047367535" evidence="5">
    <location>
        <begin position="25"/>
        <end position="288"/>
    </location>
</feature>
<dbReference type="Gene3D" id="3.40.190.100">
    <property type="entry name" value="Glycine betaine-binding periplasmic protein, domain 2"/>
    <property type="match status" value="1"/>
</dbReference>
<dbReference type="SUPFAM" id="SSF53850">
    <property type="entry name" value="Periplasmic binding protein-like II"/>
    <property type="match status" value="1"/>
</dbReference>
<keyword evidence="3" id="KW-1003">Cell membrane</keyword>
<keyword evidence="5" id="KW-0732">Signal</keyword>
<evidence type="ECO:0000256" key="1">
    <source>
        <dbReference type="ARBA" id="ARBA00004236"/>
    </source>
</evidence>
<name>A0ABS1E4T2_9GAMM</name>
<dbReference type="PANTHER" id="PTHR47737:SF1">
    <property type="entry name" value="GLYCINE BETAINE_PROLINE BETAINE TRANSPORT SYSTEM PERMEASE PROTEIN PROW"/>
    <property type="match status" value="1"/>
</dbReference>
<organism evidence="7 8">
    <name type="scientific">Halorhodospira neutriphila</name>
    <dbReference type="NCBI Taxonomy" id="168379"/>
    <lineage>
        <taxon>Bacteria</taxon>
        <taxon>Pseudomonadati</taxon>
        <taxon>Pseudomonadota</taxon>
        <taxon>Gammaproteobacteria</taxon>
        <taxon>Chromatiales</taxon>
        <taxon>Ectothiorhodospiraceae</taxon>
        <taxon>Halorhodospira</taxon>
    </lineage>
</organism>
<accession>A0ABS1E4T2</accession>